<keyword evidence="7" id="KW-1185">Reference proteome</keyword>
<dbReference type="Gene3D" id="1.10.490.50">
    <property type="entry name" value="Antibiotic binding domain of TipA-like multidrug resistance regulators"/>
    <property type="match status" value="1"/>
</dbReference>
<keyword evidence="4" id="KW-0804">Transcription</keyword>
<dbReference type="InterPro" id="IPR009061">
    <property type="entry name" value="DNA-bd_dom_put_sf"/>
</dbReference>
<dbReference type="SUPFAM" id="SSF89082">
    <property type="entry name" value="Antibiotic binding domain of TipA-like multidrug resistance regulators"/>
    <property type="match status" value="1"/>
</dbReference>
<dbReference type="PANTHER" id="PTHR30204">
    <property type="entry name" value="REDOX-CYCLING DRUG-SENSING TRANSCRIPTIONAL ACTIVATOR SOXR"/>
    <property type="match status" value="1"/>
</dbReference>
<dbReference type="Proteomes" id="UP001596107">
    <property type="component" value="Unassembled WGS sequence"/>
</dbReference>
<evidence type="ECO:0000256" key="3">
    <source>
        <dbReference type="ARBA" id="ARBA00023159"/>
    </source>
</evidence>
<dbReference type="PROSITE" id="PS50937">
    <property type="entry name" value="HTH_MERR_2"/>
    <property type="match status" value="1"/>
</dbReference>
<dbReference type="Pfam" id="PF07739">
    <property type="entry name" value="TipAS"/>
    <property type="match status" value="1"/>
</dbReference>
<dbReference type="SMART" id="SM00422">
    <property type="entry name" value="HTH_MERR"/>
    <property type="match status" value="1"/>
</dbReference>
<dbReference type="Pfam" id="PF13411">
    <property type="entry name" value="MerR_1"/>
    <property type="match status" value="1"/>
</dbReference>
<dbReference type="Gene3D" id="1.10.1660.10">
    <property type="match status" value="1"/>
</dbReference>
<dbReference type="SUPFAM" id="SSF46955">
    <property type="entry name" value="Putative DNA-binding domain"/>
    <property type="match status" value="1"/>
</dbReference>
<dbReference type="InterPro" id="IPR047057">
    <property type="entry name" value="MerR_fam"/>
</dbReference>
<dbReference type="PRINTS" id="PR00040">
    <property type="entry name" value="HTHMERR"/>
</dbReference>
<gene>
    <name evidence="6" type="ORF">ACFPOD_09760</name>
</gene>
<reference evidence="7" key="1">
    <citation type="journal article" date="2019" name="Int. J. Syst. Evol. Microbiol.">
        <title>The Global Catalogue of Microorganisms (GCM) 10K type strain sequencing project: providing services to taxonomists for standard genome sequencing and annotation.</title>
        <authorList>
            <consortium name="The Broad Institute Genomics Platform"/>
            <consortium name="The Broad Institute Genome Sequencing Center for Infectious Disease"/>
            <person name="Wu L."/>
            <person name="Ma J."/>
        </authorList>
    </citation>
    <scope>NUCLEOTIDE SEQUENCE [LARGE SCALE GENOMIC DNA]</scope>
    <source>
        <strain evidence="7">JCM 3366</strain>
    </source>
</reference>
<keyword evidence="1" id="KW-0805">Transcription regulation</keyword>
<dbReference type="InterPro" id="IPR036244">
    <property type="entry name" value="TipA-like_antibiotic-bd"/>
</dbReference>
<dbReference type="InterPro" id="IPR000551">
    <property type="entry name" value="MerR-type_HTH_dom"/>
</dbReference>
<dbReference type="CDD" id="cd01106">
    <property type="entry name" value="HTH_TipAL-Mta"/>
    <property type="match status" value="1"/>
</dbReference>
<dbReference type="RefSeq" id="WP_223021283.1">
    <property type="nucleotide sequence ID" value="NZ_CP078143.1"/>
</dbReference>
<sequence>MKEWMVNDLAKLAGVSVRTLHHYDAIGLLSPVRVGENRYRYYGEAELLRLQQILLYRELGMPLETIGSILDDPRFDSLAALNEQRSHLAAEAKRYRQLIRTIDRTIAHLKGERAMQYENLYKGFVTPEKQAEYEAWLKDRLGDSTHEKVTASDSAAKAISDQDMKERMSALAGIEAVLVKTMEDGTVPEARALDPLIQRHHAWVAQMWGRDCSHDAYAGLADIYESHDDFKQRYETLSPGFSKWLPIAMRSWTRRVKES</sequence>
<evidence type="ECO:0000256" key="2">
    <source>
        <dbReference type="ARBA" id="ARBA00023125"/>
    </source>
</evidence>
<feature type="domain" description="HTH merR-type" evidence="5">
    <location>
        <begin position="1"/>
        <end position="72"/>
    </location>
</feature>
<keyword evidence="2" id="KW-0238">DNA-binding</keyword>
<name>A0ABW0T8Z4_9HYPH</name>
<dbReference type="PANTHER" id="PTHR30204:SF90">
    <property type="entry name" value="HTH-TYPE TRANSCRIPTIONAL ACTIVATOR MTA"/>
    <property type="match status" value="1"/>
</dbReference>
<proteinExistence type="predicted"/>
<accession>A0ABW0T8Z4</accession>
<comment type="caution">
    <text evidence="6">The sequence shown here is derived from an EMBL/GenBank/DDBJ whole genome shotgun (WGS) entry which is preliminary data.</text>
</comment>
<keyword evidence="3" id="KW-0010">Activator</keyword>
<organism evidence="6 7">
    <name type="scientific">Nitratireductor kimnyeongensis</name>
    <dbReference type="NCBI Taxonomy" id="430679"/>
    <lineage>
        <taxon>Bacteria</taxon>
        <taxon>Pseudomonadati</taxon>
        <taxon>Pseudomonadota</taxon>
        <taxon>Alphaproteobacteria</taxon>
        <taxon>Hyphomicrobiales</taxon>
        <taxon>Phyllobacteriaceae</taxon>
        <taxon>Nitratireductor</taxon>
    </lineage>
</organism>
<dbReference type="InterPro" id="IPR012925">
    <property type="entry name" value="TipAS_dom"/>
</dbReference>
<evidence type="ECO:0000313" key="7">
    <source>
        <dbReference type="Proteomes" id="UP001596107"/>
    </source>
</evidence>
<evidence type="ECO:0000256" key="4">
    <source>
        <dbReference type="ARBA" id="ARBA00023163"/>
    </source>
</evidence>
<evidence type="ECO:0000256" key="1">
    <source>
        <dbReference type="ARBA" id="ARBA00023015"/>
    </source>
</evidence>
<protein>
    <submittedName>
        <fullName evidence="6">MerR family transcriptional regulator</fullName>
    </submittedName>
</protein>
<dbReference type="EMBL" id="JBHSNB010000002">
    <property type="protein sequence ID" value="MFC5585399.1"/>
    <property type="molecule type" value="Genomic_DNA"/>
</dbReference>
<evidence type="ECO:0000313" key="6">
    <source>
        <dbReference type="EMBL" id="MFC5585399.1"/>
    </source>
</evidence>
<evidence type="ECO:0000259" key="5">
    <source>
        <dbReference type="PROSITE" id="PS50937"/>
    </source>
</evidence>